<sequence>MNINIGAVVMTPGGKRLNYEKLIYKNGYVLVKSFLRVSFLGCLRTKRRGGLTASDDVVRRRKSPVYISVQYSRKGRIEDRICAETRQLKIKCNI</sequence>
<organism evidence="1 2">
    <name type="scientific">secondary endosymbiont of Ctenarytaina eucalypti</name>
    <dbReference type="NCBI Taxonomy" id="1199245"/>
    <lineage>
        <taxon>Bacteria</taxon>
        <taxon>Pseudomonadati</taxon>
        <taxon>Pseudomonadota</taxon>
        <taxon>Gammaproteobacteria</taxon>
        <taxon>Enterobacterales</taxon>
        <taxon>Enterobacteriaceae</taxon>
        <taxon>aphid secondary symbionts</taxon>
    </lineage>
</organism>
<dbReference type="EMBL" id="CP003546">
    <property type="protein sequence ID" value="AFP84849.1"/>
    <property type="molecule type" value="Genomic_DNA"/>
</dbReference>
<dbReference type="AlphaFoldDB" id="J3Z3N5"/>
<keyword evidence="2" id="KW-1185">Reference proteome</keyword>
<dbReference type="Proteomes" id="UP000003936">
    <property type="component" value="Chromosome"/>
</dbReference>
<protein>
    <submittedName>
        <fullName evidence="1">Uncharacterized protein</fullName>
    </submittedName>
</protein>
<gene>
    <name evidence="1" type="ORF">A359_04560</name>
</gene>
<dbReference type="KEGG" id="sect:A359_04560"/>
<dbReference type="HOGENOM" id="CLU_2384484_0_0_6"/>
<name>J3Z3N5_9ENTR</name>
<evidence type="ECO:0000313" key="2">
    <source>
        <dbReference type="Proteomes" id="UP000003936"/>
    </source>
</evidence>
<proteinExistence type="predicted"/>
<reference evidence="1 2" key="1">
    <citation type="journal article" date="2012" name="Mol. Biol. Evol.">
        <title>Genome reduction and co-evolution between the primary and secondary bacterial symbionts of psyllids.</title>
        <authorList>
            <person name="Sloan D.B."/>
            <person name="Moran N.A."/>
        </authorList>
    </citation>
    <scope>NUCLEOTIDE SEQUENCE [LARGE SCALE GENOMIC DNA]</scope>
    <source>
        <strain evidence="1">Ceuc_S</strain>
    </source>
</reference>
<accession>J3Z3N5</accession>
<evidence type="ECO:0000313" key="1">
    <source>
        <dbReference type="EMBL" id="AFP84849.1"/>
    </source>
</evidence>